<dbReference type="PANTHER" id="PTHR43084">
    <property type="entry name" value="PERSULFIDE DIOXYGENASE ETHE1"/>
    <property type="match status" value="1"/>
</dbReference>
<sequence length="290" mass="31770">MRHLQTLTFMLLLSTATAGMAQNDPCWTDDAVMKRNPNPSRDHQLQPWPAHHIIGDIFYVGTRNLGSFLITTGDGHILINPNDPETLPLVRASVEKLGYEWTDVAIILGSHAHADHMSATAQAKHQTGARVVVMRQDMPLLEAMEVPGNAAAVDRVIEHGDSVSLGGVTLRAHLTPGHTPGTTTWTTTVDHDGETLHVVFLGGATATPRMDVTDPEIQRQFHQAFVELRSLQCDVPLAPHAPIHQMEQKFARLDSAPSNPFIDPESCRAELALSERGFYLLLGKQLGTLD</sequence>
<keyword evidence="1" id="KW-0732">Signal</keyword>
<feature type="domain" description="Metallo-beta-lactamase" evidence="2">
    <location>
        <begin position="64"/>
        <end position="240"/>
    </location>
</feature>
<organism evidence="3 4">
    <name type="scientific">Elongatibacter sediminis</name>
    <dbReference type="NCBI Taxonomy" id="3119006"/>
    <lineage>
        <taxon>Bacteria</taxon>
        <taxon>Pseudomonadati</taxon>
        <taxon>Pseudomonadota</taxon>
        <taxon>Gammaproteobacteria</taxon>
        <taxon>Chromatiales</taxon>
        <taxon>Wenzhouxiangellaceae</taxon>
        <taxon>Elongatibacter</taxon>
    </lineage>
</organism>
<name>A0AAW9RL15_9GAMM</name>
<protein>
    <submittedName>
        <fullName evidence="3">MBL fold metallo-hydrolase</fullName>
    </submittedName>
</protein>
<feature type="signal peptide" evidence="1">
    <location>
        <begin position="1"/>
        <end position="21"/>
    </location>
</feature>
<evidence type="ECO:0000313" key="4">
    <source>
        <dbReference type="Proteomes" id="UP001359886"/>
    </source>
</evidence>
<dbReference type="Gene3D" id="3.60.15.10">
    <property type="entry name" value="Ribonuclease Z/Hydroxyacylglutathione hydrolase-like"/>
    <property type="match status" value="1"/>
</dbReference>
<dbReference type="GO" id="GO:0050313">
    <property type="term" value="F:sulfur dioxygenase activity"/>
    <property type="evidence" value="ECO:0007669"/>
    <property type="project" value="TreeGrafter"/>
</dbReference>
<comment type="caution">
    <text evidence="3">The sequence shown here is derived from an EMBL/GenBank/DDBJ whole genome shotgun (WGS) entry which is preliminary data.</text>
</comment>
<keyword evidence="4" id="KW-1185">Reference proteome</keyword>
<evidence type="ECO:0000259" key="2">
    <source>
        <dbReference type="SMART" id="SM00849"/>
    </source>
</evidence>
<reference evidence="3 4" key="1">
    <citation type="submission" date="2024-02" db="EMBL/GenBank/DDBJ databases">
        <title>A novel Wenzhouxiangellaceae bacterium, isolated from coastal sediments.</title>
        <authorList>
            <person name="Du Z.-J."/>
            <person name="Ye Y.-Q."/>
            <person name="Zhang X.-Y."/>
        </authorList>
    </citation>
    <scope>NUCLEOTIDE SEQUENCE [LARGE SCALE GENOMIC DNA]</scope>
    <source>
        <strain evidence="3 4">CH-27</strain>
    </source>
</reference>
<dbReference type="AlphaFoldDB" id="A0AAW9RL15"/>
<evidence type="ECO:0000256" key="1">
    <source>
        <dbReference type="SAM" id="SignalP"/>
    </source>
</evidence>
<dbReference type="PANTHER" id="PTHR43084:SF1">
    <property type="entry name" value="PERSULFIDE DIOXYGENASE ETHE1, MITOCHONDRIAL"/>
    <property type="match status" value="1"/>
</dbReference>
<accession>A0AAW9RL15</accession>
<feature type="chain" id="PRO_5044015746" evidence="1">
    <location>
        <begin position="22"/>
        <end position="290"/>
    </location>
</feature>
<evidence type="ECO:0000313" key="3">
    <source>
        <dbReference type="EMBL" id="MEJ8569689.1"/>
    </source>
</evidence>
<dbReference type="InterPro" id="IPR036866">
    <property type="entry name" value="RibonucZ/Hydroxyglut_hydro"/>
</dbReference>
<gene>
    <name evidence="3" type="ORF">V3330_18820</name>
</gene>
<dbReference type="SUPFAM" id="SSF56281">
    <property type="entry name" value="Metallo-hydrolase/oxidoreductase"/>
    <property type="match status" value="1"/>
</dbReference>
<dbReference type="RefSeq" id="WP_354697016.1">
    <property type="nucleotide sequence ID" value="NZ_JAZHOG010000017.1"/>
</dbReference>
<dbReference type="GO" id="GO:0006749">
    <property type="term" value="P:glutathione metabolic process"/>
    <property type="evidence" value="ECO:0007669"/>
    <property type="project" value="TreeGrafter"/>
</dbReference>
<dbReference type="EMBL" id="JAZHOG010000017">
    <property type="protein sequence ID" value="MEJ8569689.1"/>
    <property type="molecule type" value="Genomic_DNA"/>
</dbReference>
<dbReference type="Proteomes" id="UP001359886">
    <property type="component" value="Unassembled WGS sequence"/>
</dbReference>
<dbReference type="Pfam" id="PF00753">
    <property type="entry name" value="Lactamase_B"/>
    <property type="match status" value="1"/>
</dbReference>
<dbReference type="GO" id="GO:0070813">
    <property type="term" value="P:hydrogen sulfide metabolic process"/>
    <property type="evidence" value="ECO:0007669"/>
    <property type="project" value="TreeGrafter"/>
</dbReference>
<dbReference type="InterPro" id="IPR001279">
    <property type="entry name" value="Metallo-B-lactamas"/>
</dbReference>
<proteinExistence type="predicted"/>
<dbReference type="InterPro" id="IPR051682">
    <property type="entry name" value="Mito_Persulfide_Diox"/>
</dbReference>
<dbReference type="SMART" id="SM00849">
    <property type="entry name" value="Lactamase_B"/>
    <property type="match status" value="1"/>
</dbReference>